<reference evidence="3 4" key="1">
    <citation type="submission" date="2020-08" db="EMBL/GenBank/DDBJ databases">
        <title>Novel species isolated from subtropical streams in China.</title>
        <authorList>
            <person name="Lu H."/>
        </authorList>
    </citation>
    <scope>NUCLEOTIDE SEQUENCE [LARGE SCALE GENOMIC DNA]</scope>
    <source>
        <strain evidence="3 4">CY18W</strain>
    </source>
</reference>
<evidence type="ECO:0000256" key="1">
    <source>
        <dbReference type="SAM" id="MobiDB-lite"/>
    </source>
</evidence>
<dbReference type="EMBL" id="JACOGF010000001">
    <property type="protein sequence ID" value="MBC3916138.1"/>
    <property type="molecule type" value="Genomic_DNA"/>
</dbReference>
<organism evidence="3 4">
    <name type="scientific">Undibacterium hunanense</name>
    <dbReference type="NCBI Taxonomy" id="2762292"/>
    <lineage>
        <taxon>Bacteria</taxon>
        <taxon>Pseudomonadati</taxon>
        <taxon>Pseudomonadota</taxon>
        <taxon>Betaproteobacteria</taxon>
        <taxon>Burkholderiales</taxon>
        <taxon>Oxalobacteraceae</taxon>
        <taxon>Undibacterium</taxon>
    </lineage>
</organism>
<feature type="chain" id="PRO_5046346124" evidence="2">
    <location>
        <begin position="23"/>
        <end position="115"/>
    </location>
</feature>
<accession>A0ABR6ZJV9</accession>
<feature type="compositionally biased region" description="Low complexity" evidence="1">
    <location>
        <begin position="50"/>
        <end position="59"/>
    </location>
</feature>
<feature type="region of interest" description="Disordered" evidence="1">
    <location>
        <begin position="38"/>
        <end position="59"/>
    </location>
</feature>
<evidence type="ECO:0000313" key="4">
    <source>
        <dbReference type="Proteomes" id="UP000650424"/>
    </source>
</evidence>
<evidence type="ECO:0000313" key="3">
    <source>
        <dbReference type="EMBL" id="MBC3916138.1"/>
    </source>
</evidence>
<name>A0ABR6ZJV9_9BURK</name>
<evidence type="ECO:0000256" key="2">
    <source>
        <dbReference type="SAM" id="SignalP"/>
    </source>
</evidence>
<protein>
    <submittedName>
        <fullName evidence="3">Uncharacterized protein</fullName>
    </submittedName>
</protein>
<feature type="region of interest" description="Disordered" evidence="1">
    <location>
        <begin position="87"/>
        <end position="115"/>
    </location>
</feature>
<feature type="signal peptide" evidence="2">
    <location>
        <begin position="1"/>
        <end position="22"/>
    </location>
</feature>
<gene>
    <name evidence="3" type="ORF">H8L32_01450</name>
</gene>
<proteinExistence type="predicted"/>
<keyword evidence="4" id="KW-1185">Reference proteome</keyword>
<dbReference type="Proteomes" id="UP000650424">
    <property type="component" value="Unassembled WGS sequence"/>
</dbReference>
<sequence>MLKKSIVFCMLSTALLGGLAYSQELMFMASVPSQYDQQDKSASSEIMQEAPSAAAPQAPVQLDRSGVDRASVHLQILQQTNIHFSDNVQPAATAPQPKKTVAEDKKAQAKSASST</sequence>
<dbReference type="RefSeq" id="WP_186945378.1">
    <property type="nucleotide sequence ID" value="NZ_JACOGF010000001.1"/>
</dbReference>
<keyword evidence="2" id="KW-0732">Signal</keyword>
<comment type="caution">
    <text evidence="3">The sequence shown here is derived from an EMBL/GenBank/DDBJ whole genome shotgun (WGS) entry which is preliminary data.</text>
</comment>